<evidence type="ECO:0000313" key="2">
    <source>
        <dbReference type="Proteomes" id="UP000179807"/>
    </source>
</evidence>
<keyword evidence="2" id="KW-1185">Reference proteome</keyword>
<reference evidence="1" key="1">
    <citation type="submission" date="2016-10" db="EMBL/GenBank/DDBJ databases">
        <authorList>
            <person name="Benchimol M."/>
            <person name="Almeida L.G."/>
            <person name="Vasconcelos A.T."/>
            <person name="Perreira-Neves A."/>
            <person name="Rosa I.A."/>
            <person name="Tasca T."/>
            <person name="Bogo M.R."/>
            <person name="de Souza W."/>
        </authorList>
    </citation>
    <scope>NUCLEOTIDE SEQUENCE [LARGE SCALE GENOMIC DNA]</scope>
    <source>
        <strain evidence="1">K</strain>
    </source>
</reference>
<dbReference type="GeneID" id="94828077"/>
<gene>
    <name evidence="1" type="ORF">TRFO_06900</name>
</gene>
<evidence type="ECO:0000313" key="1">
    <source>
        <dbReference type="EMBL" id="OHT02862.1"/>
    </source>
</evidence>
<proteinExistence type="predicted"/>
<evidence type="ECO:0008006" key="3">
    <source>
        <dbReference type="Google" id="ProtNLM"/>
    </source>
</evidence>
<dbReference type="Proteomes" id="UP000179807">
    <property type="component" value="Unassembled WGS sequence"/>
</dbReference>
<accession>A0A1J4JZE3</accession>
<protein>
    <recommendedName>
        <fullName evidence="3">Mic1 domain-containing protein</fullName>
    </recommendedName>
</protein>
<dbReference type="VEuPathDB" id="TrichDB:TRFO_06900"/>
<dbReference type="EMBL" id="MLAK01000849">
    <property type="protein sequence ID" value="OHT02862.1"/>
    <property type="molecule type" value="Genomic_DNA"/>
</dbReference>
<comment type="caution">
    <text evidence="1">The sequence shown here is derived from an EMBL/GenBank/DDBJ whole genome shotgun (WGS) entry which is preliminary data.</text>
</comment>
<name>A0A1J4JZE3_9EUKA</name>
<dbReference type="OrthoDB" id="10643220at2759"/>
<sequence>MTSEIFKICSEQQVPEGHKIISSNALWCFSTKLSSVTIMAGKETKEINLSFFKLSPQSDKLVNAGFIDYMKKVFIFSNHNGNPTLYMIFLDAEKPKYLSIMLSSLHFHYYIYNVFVPFPNSLCIISREGISLHSPDDLSLYFERKIDNIKNCCFNESLLAVNDRKNLYIFQFLSKDNYLQLVKTKYTSQSFLPKYIIQFKNSALLISSTNNFNNNNTSINSSNSNGNLNNISNNANSSNNKILMKYVQFQPFSAIDKNLESVLPSDYNFDDFTFSSFDQIVLISSQKESLLIDVLGTHPVSFGHLADRPCAQIVNNNYFYSNNTLYEFEENYEMYDTPHSCELIAAILRRTNGIQTAMSKLSQLLKDCKTSSAMEDIVWKIGTYATSPLAQLRFTRTLQYSGITNPHLILLGMLRFAHIMGSRLTDNAMTHLLDMMAKDECVHAIPSLLSAWNQKLNKYAMKALLKSNPAFFDLDPSFFQDSYEFIRECLNTGRQERARNLILRAATCGEKSNELSSVIELYINKYGDSIERSYRKLVNQVAVK</sequence>
<dbReference type="AlphaFoldDB" id="A0A1J4JZE3"/>
<dbReference type="RefSeq" id="XP_068355998.1">
    <property type="nucleotide sequence ID" value="XM_068493373.1"/>
</dbReference>
<organism evidence="1 2">
    <name type="scientific">Tritrichomonas foetus</name>
    <dbReference type="NCBI Taxonomy" id="1144522"/>
    <lineage>
        <taxon>Eukaryota</taxon>
        <taxon>Metamonada</taxon>
        <taxon>Parabasalia</taxon>
        <taxon>Tritrichomonadida</taxon>
        <taxon>Tritrichomonadidae</taxon>
        <taxon>Tritrichomonas</taxon>
    </lineage>
</organism>